<dbReference type="OrthoDB" id="8116556at2"/>
<dbReference type="InterPro" id="IPR052523">
    <property type="entry name" value="Trichothecene_AcTrans"/>
</dbReference>
<keyword evidence="2" id="KW-0808">Transferase</keyword>
<evidence type="ECO:0000313" key="2">
    <source>
        <dbReference type="EMBL" id="QAT41784.1"/>
    </source>
</evidence>
<dbReference type="RefSeq" id="WP_128744438.1">
    <property type="nucleotide sequence ID" value="NZ_CP035281.1"/>
</dbReference>
<name>A0A410PS80_9FIRM</name>
<gene>
    <name evidence="2" type="ORF">EQM06_00280</name>
</gene>
<dbReference type="GO" id="GO:0016747">
    <property type="term" value="F:acyltransferase activity, transferring groups other than amino-acyl groups"/>
    <property type="evidence" value="ECO:0007669"/>
    <property type="project" value="InterPro"/>
</dbReference>
<dbReference type="EMBL" id="CP035281">
    <property type="protein sequence ID" value="QAT41784.1"/>
    <property type="molecule type" value="Genomic_DNA"/>
</dbReference>
<dbReference type="SUPFAM" id="SSF55729">
    <property type="entry name" value="Acyl-CoA N-acyltransferases (Nat)"/>
    <property type="match status" value="1"/>
</dbReference>
<dbReference type="PANTHER" id="PTHR42791:SF1">
    <property type="entry name" value="N-ACETYLTRANSFERASE DOMAIN-CONTAINING PROTEIN"/>
    <property type="match status" value="1"/>
</dbReference>
<dbReference type="Pfam" id="PF13673">
    <property type="entry name" value="Acetyltransf_10"/>
    <property type="match status" value="1"/>
</dbReference>
<protein>
    <submittedName>
        <fullName evidence="2">GNAT family N-acetyltransferase</fullName>
    </submittedName>
</protein>
<dbReference type="KEGG" id="amij:EQM06_00280"/>
<dbReference type="InterPro" id="IPR000182">
    <property type="entry name" value="GNAT_dom"/>
</dbReference>
<dbReference type="AlphaFoldDB" id="A0A410PS80"/>
<organism evidence="2 3">
    <name type="scientific">Aminipila luticellarii</name>
    <dbReference type="NCBI Taxonomy" id="2507160"/>
    <lineage>
        <taxon>Bacteria</taxon>
        <taxon>Bacillati</taxon>
        <taxon>Bacillota</taxon>
        <taxon>Clostridia</taxon>
        <taxon>Peptostreptococcales</taxon>
        <taxon>Anaerovoracaceae</taxon>
        <taxon>Aminipila</taxon>
    </lineage>
</organism>
<dbReference type="Proteomes" id="UP000287601">
    <property type="component" value="Chromosome"/>
</dbReference>
<proteinExistence type="predicted"/>
<sequence>MAAEIKGLIEIRDREKVIRTLMSAFSDYPQLAQAFPDKSRRLIVMEAALRFYAAFGMRYGGAYALDPACQGVAILLPSQKRKGSALKYFFAGSYSSQYKRAVSRMTEEEHRIRTELFAEISQMETEIKFPPKYLYISYLGVRPEYQGQGNGRMLMNRLVEYGEKKELPIVLITSEPKEVPFYQSMGFKMMGITSSRKFQFINIYLIK</sequence>
<dbReference type="InterPro" id="IPR016181">
    <property type="entry name" value="Acyl_CoA_acyltransferase"/>
</dbReference>
<accession>A0A410PS80</accession>
<evidence type="ECO:0000313" key="3">
    <source>
        <dbReference type="Proteomes" id="UP000287601"/>
    </source>
</evidence>
<feature type="domain" description="N-acetyltransferase" evidence="1">
    <location>
        <begin position="127"/>
        <end position="207"/>
    </location>
</feature>
<dbReference type="PANTHER" id="PTHR42791">
    <property type="entry name" value="GNAT FAMILY ACETYLTRANSFERASE"/>
    <property type="match status" value="1"/>
</dbReference>
<reference evidence="2 3" key="1">
    <citation type="submission" date="2019-01" db="EMBL/GenBank/DDBJ databases">
        <title>Draft genomes of a novel of Aminipila strains.</title>
        <authorList>
            <person name="Ma S."/>
        </authorList>
    </citation>
    <scope>NUCLEOTIDE SEQUENCE [LARGE SCALE GENOMIC DNA]</scope>
    <source>
        <strain evidence="3">JN-39</strain>
    </source>
</reference>
<dbReference type="PROSITE" id="PS51186">
    <property type="entry name" value="GNAT"/>
    <property type="match status" value="1"/>
</dbReference>
<evidence type="ECO:0000259" key="1">
    <source>
        <dbReference type="PROSITE" id="PS51186"/>
    </source>
</evidence>
<dbReference type="CDD" id="cd04301">
    <property type="entry name" value="NAT_SF"/>
    <property type="match status" value="1"/>
</dbReference>
<keyword evidence="3" id="KW-1185">Reference proteome</keyword>
<dbReference type="Gene3D" id="3.40.630.30">
    <property type="match status" value="1"/>
</dbReference>